<dbReference type="OrthoDB" id="3170630at2"/>
<evidence type="ECO:0000313" key="2">
    <source>
        <dbReference type="EMBL" id="EST30607.1"/>
    </source>
</evidence>
<proteinExistence type="predicted"/>
<dbReference type="STRING" id="1352936.M878_17985"/>
<gene>
    <name evidence="2" type="ORF">M878_17985</name>
</gene>
<dbReference type="HOGENOM" id="CLU_029847_1_0_11"/>
<sequence length="545" mass="58174">MTARDRRRRTPTARALLPLPLALALCLALLAALVSCSGGGGGPDTSLHVLASDELADMKPLLDQLAKDTGVRLDMDYEPTNDAGDTLLTGRRSYDLAWLSSDRYFRLKAKKAAAGTHPAAIAQSTSIMRSPVVVGLTQDVARQLRDKAPGGRLSWADIADAAATGTVRFGMADPRHSNSGLAALVGVATAAAGTGSALRPTDVSCDRLRGFRSGQTLTAESSHALLDAFAARPGRTNALITYESELLTLNASGRLKQPLEIVHPADGMVLSDYPLLLLDPARRAAYDRVVAWLTGTGHQRDIMRRTLRRPVSTAVPRDPRLAAPLDNALYFPDDPAVLDRLLADYGDPRRRVADQVIFLLDFSTSMRGARTTALRAAFASLSGADSSATAKFVRFYQGERLTVVRFGGRPLAEHTVTVHRPADLAALTDFVAHGGYDDSTAVWTALDHGYGDAEQTLRADPGRTVSLVLMTDGENNAGIDRASFVSRYRARPADVRAVHTYPVHFGEADAAELRAVAALTGGHMVDAAAPDSSLSSAFKEIRGCS</sequence>
<dbReference type="SUPFAM" id="SSF53300">
    <property type="entry name" value="vWA-like"/>
    <property type="match status" value="1"/>
</dbReference>
<dbReference type="PATRIC" id="fig|1352936.5.peg.3778"/>
<dbReference type="PROSITE" id="PS50234">
    <property type="entry name" value="VWFA"/>
    <property type="match status" value="1"/>
</dbReference>
<dbReference type="Gene3D" id="3.40.50.410">
    <property type="entry name" value="von Willebrand factor, type A domain"/>
    <property type="match status" value="1"/>
</dbReference>
<dbReference type="CDD" id="cd00198">
    <property type="entry name" value="vWFA"/>
    <property type="match status" value="1"/>
</dbReference>
<comment type="caution">
    <text evidence="2">The sequence shown here is derived from an EMBL/GenBank/DDBJ whole genome shotgun (WGS) entry which is preliminary data.</text>
</comment>
<dbReference type="InterPro" id="IPR002035">
    <property type="entry name" value="VWF_A"/>
</dbReference>
<dbReference type="AlphaFoldDB" id="V6KET8"/>
<dbReference type="InterPro" id="IPR036465">
    <property type="entry name" value="vWFA_dom_sf"/>
</dbReference>
<evidence type="ECO:0000313" key="3">
    <source>
        <dbReference type="Proteomes" id="UP000017984"/>
    </source>
</evidence>
<name>V6KET8_STRRC</name>
<dbReference type="SUPFAM" id="SSF53850">
    <property type="entry name" value="Periplasmic binding protein-like II"/>
    <property type="match status" value="1"/>
</dbReference>
<dbReference type="Proteomes" id="UP000017984">
    <property type="component" value="Chromosome"/>
</dbReference>
<dbReference type="Pfam" id="PF00092">
    <property type="entry name" value="VWA"/>
    <property type="match status" value="1"/>
</dbReference>
<feature type="domain" description="VWFA" evidence="1">
    <location>
        <begin position="355"/>
        <end position="541"/>
    </location>
</feature>
<reference evidence="2 3" key="1">
    <citation type="journal article" date="2014" name="Genome Announc.">
        <title>Draft Genome Sequence of Streptomyces roseochromogenes subsp. oscitans DS 12.976, Producer of the Aminocoumarin Antibiotic Clorobiocin.</title>
        <authorList>
            <person name="Ruckert C."/>
            <person name="Kalinowski J."/>
            <person name="Heide L."/>
            <person name="Apel A.K."/>
        </authorList>
    </citation>
    <scope>NUCLEOTIDE SEQUENCE [LARGE SCALE GENOMIC DNA]</scope>
    <source>
        <strain evidence="2 3">DS 12.976</strain>
    </source>
</reference>
<accession>V6KET8</accession>
<protein>
    <recommendedName>
        <fullName evidence="1">VWFA domain-containing protein</fullName>
    </recommendedName>
</protein>
<dbReference type="Pfam" id="PF13531">
    <property type="entry name" value="SBP_bac_11"/>
    <property type="match status" value="1"/>
</dbReference>
<dbReference type="RefSeq" id="WP_023547548.1">
    <property type="nucleotide sequence ID" value="NZ_CM002285.1"/>
</dbReference>
<organism evidence="2 3">
    <name type="scientific">Streptomyces roseochromogenus subsp. oscitans DS 12.976</name>
    <dbReference type="NCBI Taxonomy" id="1352936"/>
    <lineage>
        <taxon>Bacteria</taxon>
        <taxon>Bacillati</taxon>
        <taxon>Actinomycetota</taxon>
        <taxon>Actinomycetes</taxon>
        <taxon>Kitasatosporales</taxon>
        <taxon>Streptomycetaceae</taxon>
        <taxon>Streptomyces</taxon>
    </lineage>
</organism>
<evidence type="ECO:0000259" key="1">
    <source>
        <dbReference type="PROSITE" id="PS50234"/>
    </source>
</evidence>
<keyword evidence="3" id="KW-1185">Reference proteome</keyword>
<dbReference type="EMBL" id="AWQX01000158">
    <property type="protein sequence ID" value="EST30607.1"/>
    <property type="molecule type" value="Genomic_DNA"/>
</dbReference>
<dbReference type="Gene3D" id="3.40.190.10">
    <property type="entry name" value="Periplasmic binding protein-like II"/>
    <property type="match status" value="1"/>
</dbReference>